<keyword evidence="2" id="KW-0418">Kinase</keyword>
<gene>
    <name evidence="4" type="ORF">DZG00_16630</name>
</gene>
<proteinExistence type="predicted"/>
<feature type="non-terminal residue" evidence="4">
    <location>
        <position position="1"/>
    </location>
</feature>
<dbReference type="SUPFAM" id="SSF101473">
    <property type="entry name" value="DhaL-like"/>
    <property type="match status" value="1"/>
</dbReference>
<dbReference type="GO" id="GO:0019563">
    <property type="term" value="P:glycerol catabolic process"/>
    <property type="evidence" value="ECO:0007669"/>
    <property type="project" value="TreeGrafter"/>
</dbReference>
<dbReference type="PANTHER" id="PTHR28629">
    <property type="entry name" value="TRIOKINASE/FMN CYCLASE"/>
    <property type="match status" value="1"/>
</dbReference>
<dbReference type="InterPro" id="IPR050861">
    <property type="entry name" value="Dihydroxyacetone_Kinase"/>
</dbReference>
<dbReference type="EMBL" id="QWGT01000584">
    <property type="protein sequence ID" value="RIJ43575.1"/>
    <property type="molecule type" value="Genomic_DNA"/>
</dbReference>
<dbReference type="PROSITE" id="PS51480">
    <property type="entry name" value="DHAL"/>
    <property type="match status" value="1"/>
</dbReference>
<reference evidence="4 5" key="1">
    <citation type="submission" date="2018-08" db="EMBL/GenBank/DDBJ databases">
        <title>Genome Sequence of Clavibacter michiganensis Subspecies type strains, and the Atypical Peach-Colored Strains Isolated from Tomato.</title>
        <authorList>
            <person name="Osdaghi E."/>
            <person name="Portier P."/>
            <person name="Briand M."/>
            <person name="Jacques M.-A."/>
        </authorList>
    </citation>
    <scope>NUCLEOTIDE SEQUENCE [LARGE SCALE GENOMIC DNA]</scope>
    <source>
        <strain evidence="4 5">CFBP 8615</strain>
    </source>
</reference>
<evidence type="ECO:0000313" key="4">
    <source>
        <dbReference type="EMBL" id="RIJ43575.1"/>
    </source>
</evidence>
<dbReference type="GO" id="GO:0004371">
    <property type="term" value="F:glycerone kinase activity"/>
    <property type="evidence" value="ECO:0007669"/>
    <property type="project" value="InterPro"/>
</dbReference>
<sequence>ERATSAVARCARRLAGDAWSDKGGGTSGALWGLVLQAVGDALDDEDADPVTARAVAAGVGAARDAVMGHGKAALGDKTMVDALVPFADALTERVGSGASLADAWAAASDAAREAA</sequence>
<dbReference type="Pfam" id="PF02734">
    <property type="entry name" value="Dak2"/>
    <property type="match status" value="1"/>
</dbReference>
<dbReference type="InterPro" id="IPR004007">
    <property type="entry name" value="DhaL_dom"/>
</dbReference>
<comment type="caution">
    <text evidence="4">The sequence shown here is derived from an EMBL/GenBank/DDBJ whole genome shotgun (WGS) entry which is preliminary data.</text>
</comment>
<organism evidence="4 5">
    <name type="scientific">Clavibacter lycopersici</name>
    <dbReference type="NCBI Taxonomy" id="2301718"/>
    <lineage>
        <taxon>Bacteria</taxon>
        <taxon>Bacillati</taxon>
        <taxon>Actinomycetota</taxon>
        <taxon>Actinomycetes</taxon>
        <taxon>Micrococcales</taxon>
        <taxon>Microbacteriaceae</taxon>
        <taxon>Clavibacter</taxon>
    </lineage>
</organism>
<accession>A0A399SNV9</accession>
<dbReference type="SMART" id="SM01120">
    <property type="entry name" value="Dak2"/>
    <property type="match status" value="1"/>
</dbReference>
<protein>
    <submittedName>
        <fullName evidence="4">DAK2 domain-containing protein</fullName>
    </submittedName>
</protein>
<dbReference type="Proteomes" id="UP000266484">
    <property type="component" value="Unassembled WGS sequence"/>
</dbReference>
<evidence type="ECO:0000313" key="5">
    <source>
        <dbReference type="Proteomes" id="UP000266484"/>
    </source>
</evidence>
<feature type="domain" description="DhaL" evidence="3">
    <location>
        <begin position="1"/>
        <end position="115"/>
    </location>
</feature>
<feature type="non-terminal residue" evidence="4">
    <location>
        <position position="115"/>
    </location>
</feature>
<dbReference type="RefSeq" id="WP_119455881.1">
    <property type="nucleotide sequence ID" value="NZ_QWGT01000584.1"/>
</dbReference>
<evidence type="ECO:0000256" key="2">
    <source>
        <dbReference type="ARBA" id="ARBA00022777"/>
    </source>
</evidence>
<evidence type="ECO:0000259" key="3">
    <source>
        <dbReference type="PROSITE" id="PS51480"/>
    </source>
</evidence>
<keyword evidence="5" id="KW-1185">Reference proteome</keyword>
<keyword evidence="1" id="KW-0808">Transferase</keyword>
<dbReference type="PANTHER" id="PTHR28629:SF4">
    <property type="entry name" value="TRIOKINASE_FMN CYCLASE"/>
    <property type="match status" value="1"/>
</dbReference>
<dbReference type="Gene3D" id="1.25.40.340">
    <property type="match status" value="1"/>
</dbReference>
<dbReference type="GO" id="GO:0005829">
    <property type="term" value="C:cytosol"/>
    <property type="evidence" value="ECO:0007669"/>
    <property type="project" value="TreeGrafter"/>
</dbReference>
<name>A0A399SNV9_9MICO</name>
<dbReference type="InterPro" id="IPR036117">
    <property type="entry name" value="DhaL_dom_sf"/>
</dbReference>
<evidence type="ECO:0000256" key="1">
    <source>
        <dbReference type="ARBA" id="ARBA00022679"/>
    </source>
</evidence>
<dbReference type="AlphaFoldDB" id="A0A399SNV9"/>